<evidence type="ECO:0000313" key="5">
    <source>
        <dbReference type="Ensembl" id="ENSELUP00000047016.1"/>
    </source>
</evidence>
<evidence type="ECO:0000259" key="4">
    <source>
        <dbReference type="PROSITE" id="PS51465"/>
    </source>
</evidence>
<dbReference type="InterPro" id="IPR036058">
    <property type="entry name" value="Kazal_dom_sf"/>
</dbReference>
<evidence type="ECO:0000256" key="2">
    <source>
        <dbReference type="ARBA" id="ARBA00022900"/>
    </source>
</evidence>
<dbReference type="InParanoid" id="A0A6Q2X1R8"/>
<dbReference type="GO" id="GO:0030154">
    <property type="term" value="P:cell differentiation"/>
    <property type="evidence" value="ECO:0007669"/>
    <property type="project" value="TreeGrafter"/>
</dbReference>
<name>A0A6Q2X1R8_ESOLU</name>
<reference evidence="5" key="3">
    <citation type="submission" date="2025-08" db="UniProtKB">
        <authorList>
            <consortium name="Ensembl"/>
        </authorList>
    </citation>
    <scope>IDENTIFICATION</scope>
</reference>
<accession>A0A6Q2X1R8</accession>
<dbReference type="PANTHER" id="PTHR10913">
    <property type="entry name" value="FOLLISTATIN-RELATED"/>
    <property type="match status" value="1"/>
</dbReference>
<dbReference type="GO" id="GO:0005576">
    <property type="term" value="C:extracellular region"/>
    <property type="evidence" value="ECO:0007669"/>
    <property type="project" value="TreeGrafter"/>
</dbReference>
<dbReference type="InterPro" id="IPR050653">
    <property type="entry name" value="Prot_Inhib_GrowthFact_Antg"/>
</dbReference>
<dbReference type="Proteomes" id="UP000265140">
    <property type="component" value="Chromosome 22"/>
</dbReference>
<reference evidence="5" key="2">
    <citation type="submission" date="2020-02" db="EMBL/GenBank/DDBJ databases">
        <title>Esox lucius (northern pike) genome, fEsoLuc1, primary haplotype.</title>
        <authorList>
            <person name="Myers G."/>
            <person name="Karagic N."/>
            <person name="Meyer A."/>
            <person name="Pippel M."/>
            <person name="Reichard M."/>
            <person name="Winkler S."/>
            <person name="Tracey A."/>
            <person name="Sims Y."/>
            <person name="Howe K."/>
            <person name="Rhie A."/>
            <person name="Formenti G."/>
            <person name="Durbin R."/>
            <person name="Fedrigo O."/>
            <person name="Jarvis E.D."/>
        </authorList>
    </citation>
    <scope>NUCLEOTIDE SEQUENCE [LARGE SCALE GENOMIC DNA]</scope>
</reference>
<reference evidence="6" key="1">
    <citation type="journal article" date="2014" name="PLoS ONE">
        <title>The genome and linkage map of the northern pike (Esox lucius): conserved synteny revealed between the salmonid sister group and the Neoteleostei.</title>
        <authorList>
            <person name="Rondeau E.B."/>
            <person name="Minkley D.R."/>
            <person name="Leong J.S."/>
            <person name="Messmer A.M."/>
            <person name="Jantzen J.R."/>
            <person name="von Schalburg K.R."/>
            <person name="Lemon C."/>
            <person name="Bird N.H."/>
            <person name="Koop B.F."/>
        </authorList>
    </citation>
    <scope>NUCLEOTIDE SEQUENCE</scope>
</reference>
<reference evidence="5" key="4">
    <citation type="submission" date="2025-09" db="UniProtKB">
        <authorList>
            <consortium name="Ensembl"/>
        </authorList>
    </citation>
    <scope>IDENTIFICATION</scope>
</reference>
<dbReference type="InterPro" id="IPR002350">
    <property type="entry name" value="Kazal_dom"/>
</dbReference>
<proteinExistence type="predicted"/>
<dbReference type="Ensembl" id="ENSELUT00000085893.2">
    <property type="protein sequence ID" value="ENSELUP00000047016.1"/>
    <property type="gene ID" value="ENSELUG00000026342.2"/>
</dbReference>
<sequence>EEASTCPSLSVSLQCGVEYAPVCGSNSHTYQNECFLRQDACKLQTEILASSQDPCPAGTADVDSLPLYYEYKSTS</sequence>
<dbReference type="Pfam" id="PF07648">
    <property type="entry name" value="Kazal_2"/>
    <property type="match status" value="1"/>
</dbReference>
<dbReference type="GeneTree" id="ENSGT00940000177172"/>
<keyword evidence="2" id="KW-0722">Serine protease inhibitor</keyword>
<dbReference type="AlphaFoldDB" id="A0A6Q2X1R8"/>
<evidence type="ECO:0000256" key="1">
    <source>
        <dbReference type="ARBA" id="ARBA00022690"/>
    </source>
</evidence>
<dbReference type="CDD" id="cd00104">
    <property type="entry name" value="KAZAL_FS"/>
    <property type="match status" value="1"/>
</dbReference>
<keyword evidence="3" id="KW-1015">Disulfide bond</keyword>
<evidence type="ECO:0000256" key="3">
    <source>
        <dbReference type="ARBA" id="ARBA00023157"/>
    </source>
</evidence>
<feature type="domain" description="Kazal-like" evidence="4">
    <location>
        <begin position="1"/>
        <end position="57"/>
    </location>
</feature>
<dbReference type="Bgee" id="ENSELUG00000026342">
    <property type="expression patterns" value="Expressed in ovary and 8 other cell types or tissues"/>
</dbReference>
<dbReference type="PROSITE" id="PS51465">
    <property type="entry name" value="KAZAL_2"/>
    <property type="match status" value="1"/>
</dbReference>
<dbReference type="SMART" id="SM00280">
    <property type="entry name" value="KAZAL"/>
    <property type="match status" value="1"/>
</dbReference>
<protein>
    <recommendedName>
        <fullName evidence="4">Kazal-like domain-containing protein</fullName>
    </recommendedName>
</protein>
<keyword evidence="6" id="KW-1185">Reference proteome</keyword>
<dbReference type="Gene3D" id="3.30.60.30">
    <property type="match status" value="1"/>
</dbReference>
<keyword evidence="1" id="KW-0646">Protease inhibitor</keyword>
<dbReference type="PANTHER" id="PTHR10913:SF45">
    <property type="entry name" value="FOLLISTATIN, ISOFORM A-RELATED"/>
    <property type="match status" value="1"/>
</dbReference>
<dbReference type="SUPFAM" id="SSF100895">
    <property type="entry name" value="Kazal-type serine protease inhibitors"/>
    <property type="match status" value="1"/>
</dbReference>
<organism evidence="5 6">
    <name type="scientific">Esox lucius</name>
    <name type="common">Northern pike</name>
    <dbReference type="NCBI Taxonomy" id="8010"/>
    <lineage>
        <taxon>Eukaryota</taxon>
        <taxon>Metazoa</taxon>
        <taxon>Chordata</taxon>
        <taxon>Craniata</taxon>
        <taxon>Vertebrata</taxon>
        <taxon>Euteleostomi</taxon>
        <taxon>Actinopterygii</taxon>
        <taxon>Neopterygii</taxon>
        <taxon>Teleostei</taxon>
        <taxon>Protacanthopterygii</taxon>
        <taxon>Esociformes</taxon>
        <taxon>Esocidae</taxon>
        <taxon>Esox</taxon>
    </lineage>
</organism>
<evidence type="ECO:0000313" key="6">
    <source>
        <dbReference type="Proteomes" id="UP000265140"/>
    </source>
</evidence>